<evidence type="ECO:0000256" key="5">
    <source>
        <dbReference type="ARBA" id="ARBA00022824"/>
    </source>
</evidence>
<comment type="pathway">
    <text evidence="2 8">Protein modification; protein glycosylation.</text>
</comment>
<feature type="transmembrane region" description="Helical" evidence="8">
    <location>
        <begin position="60"/>
        <end position="78"/>
    </location>
</feature>
<evidence type="ECO:0000256" key="7">
    <source>
        <dbReference type="ARBA" id="ARBA00023136"/>
    </source>
</evidence>
<feature type="transmembrane region" description="Helical" evidence="8">
    <location>
        <begin position="34"/>
        <end position="54"/>
    </location>
</feature>
<comment type="caution">
    <text evidence="8">Lacks conserved residue(s) required for the propagation of feature annotation.</text>
</comment>
<dbReference type="Proteomes" id="UP001149813">
    <property type="component" value="Unassembled WGS sequence"/>
</dbReference>
<organism evidence="9 10">
    <name type="scientific">Coemansia erecta</name>
    <dbReference type="NCBI Taxonomy" id="147472"/>
    <lineage>
        <taxon>Eukaryota</taxon>
        <taxon>Fungi</taxon>
        <taxon>Fungi incertae sedis</taxon>
        <taxon>Zoopagomycota</taxon>
        <taxon>Kickxellomycotina</taxon>
        <taxon>Kickxellomycetes</taxon>
        <taxon>Kickxellales</taxon>
        <taxon>Kickxellaceae</taxon>
        <taxon>Coemansia</taxon>
    </lineage>
</organism>
<dbReference type="EMBL" id="JANBOJ010000006">
    <property type="protein sequence ID" value="KAJ1725376.1"/>
    <property type="molecule type" value="Genomic_DNA"/>
</dbReference>
<evidence type="ECO:0000313" key="9">
    <source>
        <dbReference type="EMBL" id="KAJ1725376.1"/>
    </source>
</evidence>
<dbReference type="GO" id="GO:0006487">
    <property type="term" value="P:protein N-linked glycosylation"/>
    <property type="evidence" value="ECO:0007669"/>
    <property type="project" value="TreeGrafter"/>
</dbReference>
<evidence type="ECO:0000256" key="2">
    <source>
        <dbReference type="ARBA" id="ARBA00004922"/>
    </source>
</evidence>
<dbReference type="OrthoDB" id="445566at2759"/>
<accession>A0A9W7Y5H6</accession>
<comment type="similarity">
    <text evidence="3 8">Belongs to the DAD/OST2 family.</text>
</comment>
<gene>
    <name evidence="9" type="primary">DAD1</name>
    <name evidence="9" type="ORF">LPJ53_000414</name>
</gene>
<evidence type="ECO:0000256" key="8">
    <source>
        <dbReference type="RuleBase" id="RU361136"/>
    </source>
</evidence>
<dbReference type="PANTHER" id="PTHR10705:SF0">
    <property type="entry name" value="DOLICHYL-DIPHOSPHOOLIGOSACCHARIDE--PROTEIN GLYCOSYLTRANSFERASE SUBUNIT DAD1"/>
    <property type="match status" value="1"/>
</dbReference>
<evidence type="ECO:0000256" key="3">
    <source>
        <dbReference type="ARBA" id="ARBA00009386"/>
    </source>
</evidence>
<dbReference type="GO" id="GO:0008250">
    <property type="term" value="C:oligosaccharyltransferase complex"/>
    <property type="evidence" value="ECO:0007669"/>
    <property type="project" value="InterPro"/>
</dbReference>
<evidence type="ECO:0000256" key="6">
    <source>
        <dbReference type="ARBA" id="ARBA00022989"/>
    </source>
</evidence>
<evidence type="ECO:0000256" key="4">
    <source>
        <dbReference type="ARBA" id="ARBA00022692"/>
    </source>
</evidence>
<dbReference type="InterPro" id="IPR003038">
    <property type="entry name" value="DAD/Ost2"/>
</dbReference>
<dbReference type="PANTHER" id="PTHR10705">
    <property type="entry name" value="DOLICHYL-DIPHOSPHOOLIGOSACCHARIDE--PROTEIN GLYCOSYLTRANSFERASE SUBUNIT DAD1"/>
    <property type="match status" value="1"/>
</dbReference>
<keyword evidence="4 8" id="KW-0812">Transmembrane</keyword>
<sequence>MASETQADTRAVSLRSLVRRYTAQTPQRLRVIDAYMAFCVAVGVVQFVYCALAGSFPYNAFLAGFGSAVACFVFAANLRMKTDPQNRHQFPGGSAEGAFGEFVFSHIALHFVVANFLG</sequence>
<comment type="subunit">
    <text evidence="8">Component of the oligosaccharyltransferase (OST) complex.</text>
</comment>
<keyword evidence="7 8" id="KW-0472">Membrane</keyword>
<dbReference type="Pfam" id="PF02109">
    <property type="entry name" value="DAD"/>
    <property type="match status" value="1"/>
</dbReference>
<name>A0A9W7Y5H6_9FUNG</name>
<protein>
    <recommendedName>
        <fullName evidence="8">Dolichyl-diphosphooligosaccharide--protein glycosyltransferase subunit OST2</fullName>
        <shortName evidence="8">Oligosaccharyl transferase subunit OST2</shortName>
    </recommendedName>
</protein>
<comment type="subcellular location">
    <subcellularLocation>
        <location evidence="1 8">Endoplasmic reticulum membrane</location>
        <topology evidence="1 8">Multi-pass membrane protein</topology>
    </subcellularLocation>
</comment>
<comment type="function">
    <text evidence="8">Subunit of the oligosaccharyl transferase (OST) complex that catalyzes the initial transfer of a defined glycan (Glc(3)Man(9)GlcNAc(2) in eukaryotes) from the lipid carrier dolichol-pyrophosphate to an asparagine residue within an Asn-X-Ser/Thr consensus motif in nascent polypeptide chains, the first step in protein N-glycosylation. N-glycosylation occurs cotranslationally and the complex associates with the Sec61 complex at the channel-forming translocon complex that mediates protein translocation across the endoplasmic reticulum (ER). All subunits are required for a maximal enzyme activity.</text>
</comment>
<comment type="caution">
    <text evidence="9">The sequence shown here is derived from an EMBL/GenBank/DDBJ whole genome shotgun (WGS) entry which is preliminary data.</text>
</comment>
<keyword evidence="5 8" id="KW-0256">Endoplasmic reticulum</keyword>
<reference evidence="9" key="1">
    <citation type="submission" date="2022-07" db="EMBL/GenBank/DDBJ databases">
        <title>Phylogenomic reconstructions and comparative analyses of Kickxellomycotina fungi.</title>
        <authorList>
            <person name="Reynolds N.K."/>
            <person name="Stajich J.E."/>
            <person name="Barry K."/>
            <person name="Grigoriev I.V."/>
            <person name="Crous P."/>
            <person name="Smith M.E."/>
        </authorList>
    </citation>
    <scope>NUCLEOTIDE SEQUENCE</scope>
    <source>
        <strain evidence="9">NBRC 32514</strain>
    </source>
</reference>
<evidence type="ECO:0000256" key="1">
    <source>
        <dbReference type="ARBA" id="ARBA00004477"/>
    </source>
</evidence>
<dbReference type="PIRSF" id="PIRSF005588">
    <property type="entry name" value="DAD"/>
    <property type="match status" value="1"/>
</dbReference>
<proteinExistence type="inferred from homology"/>
<keyword evidence="10" id="KW-1185">Reference proteome</keyword>
<dbReference type="AlphaFoldDB" id="A0A9W7Y5H6"/>
<evidence type="ECO:0000313" key="10">
    <source>
        <dbReference type="Proteomes" id="UP001149813"/>
    </source>
</evidence>
<keyword evidence="6 8" id="KW-1133">Transmembrane helix</keyword>